<dbReference type="RefSeq" id="WP_186873689.1">
    <property type="nucleotide sequence ID" value="NZ_JACOOR010000007.1"/>
</dbReference>
<keyword evidence="1" id="KW-1003">Cell membrane</keyword>
<reference evidence="6" key="1">
    <citation type="submission" date="2020-08" db="EMBL/GenBank/DDBJ databases">
        <title>Genome public.</title>
        <authorList>
            <person name="Liu C."/>
            <person name="Sun Q."/>
        </authorList>
    </citation>
    <scope>NUCLEOTIDE SEQUENCE</scope>
    <source>
        <strain evidence="6">NSJ-68</strain>
    </source>
</reference>
<dbReference type="Pfam" id="PF24898">
    <property type="entry name" value="GGDEF_GdpP"/>
    <property type="match status" value="1"/>
</dbReference>
<evidence type="ECO:0000256" key="3">
    <source>
        <dbReference type="SAM" id="Phobius"/>
    </source>
</evidence>
<name>A0A923LD87_9FIRM</name>
<dbReference type="Gene3D" id="3.90.1640.10">
    <property type="entry name" value="inorganic pyrophosphatase (n-terminal core)"/>
    <property type="match status" value="1"/>
</dbReference>
<evidence type="ECO:0000259" key="5">
    <source>
        <dbReference type="Pfam" id="PF02272"/>
    </source>
</evidence>
<dbReference type="GO" id="GO:0016787">
    <property type="term" value="F:hydrolase activity"/>
    <property type="evidence" value="ECO:0007669"/>
    <property type="project" value="UniProtKB-UniRule"/>
</dbReference>
<comment type="function">
    <text evidence="1">Has phosphodiesterase (PDE) activity against cyclic-di-AMP (c-di-AMP).</text>
</comment>
<comment type="subcellular location">
    <subcellularLocation>
        <location evidence="1">Cell membrane</location>
    </subcellularLocation>
</comment>
<keyword evidence="1 3" id="KW-0472">Membrane</keyword>
<feature type="binding site" evidence="2">
    <location>
        <position position="374"/>
    </location>
    <ligand>
        <name>Mn(2+)</name>
        <dbReference type="ChEBI" id="CHEBI:29035"/>
        <label>1</label>
    </ligand>
</feature>
<dbReference type="GO" id="GO:0046872">
    <property type="term" value="F:metal ion binding"/>
    <property type="evidence" value="ECO:0007669"/>
    <property type="project" value="UniProtKB-KW"/>
</dbReference>
<feature type="binding site" evidence="2">
    <location>
        <position position="378"/>
    </location>
    <ligand>
        <name>Mn(2+)</name>
        <dbReference type="ChEBI" id="CHEBI:29035"/>
        <label>1</label>
    </ligand>
</feature>
<keyword evidence="7" id="KW-1185">Reference proteome</keyword>
<dbReference type="InterPro" id="IPR001667">
    <property type="entry name" value="DDH_dom"/>
</dbReference>
<protein>
    <recommendedName>
        <fullName evidence="1">Cyclic-di-AMP phosphodiesterase</fullName>
        <ecNumber evidence="1">3.1.4.-</ecNumber>
    </recommendedName>
</protein>
<dbReference type="EC" id="3.1.4.-" evidence="1"/>
<dbReference type="InterPro" id="IPR014528">
    <property type="entry name" value="GdpP/PdeA"/>
</dbReference>
<accession>A0A923LD87</accession>
<gene>
    <name evidence="6" type="ORF">H8S44_12065</name>
</gene>
<evidence type="ECO:0000313" key="7">
    <source>
        <dbReference type="Proteomes" id="UP000649345"/>
    </source>
</evidence>
<dbReference type="PIRSF" id="PIRSF026583">
    <property type="entry name" value="YybT"/>
    <property type="match status" value="1"/>
</dbReference>
<feature type="binding site" evidence="2">
    <location>
        <position position="448"/>
    </location>
    <ligand>
        <name>Mn(2+)</name>
        <dbReference type="ChEBI" id="CHEBI:29035"/>
        <label>1</label>
    </ligand>
</feature>
<dbReference type="SUPFAM" id="SSF64182">
    <property type="entry name" value="DHH phosphoesterases"/>
    <property type="match status" value="1"/>
</dbReference>
<feature type="binding site" evidence="2">
    <location>
        <position position="527"/>
    </location>
    <ligand>
        <name>Mn(2+)</name>
        <dbReference type="ChEBI" id="CHEBI:29035"/>
        <label>2</label>
    </ligand>
</feature>
<feature type="domain" description="DHHA1" evidence="5">
    <location>
        <begin position="601"/>
        <end position="671"/>
    </location>
</feature>
<dbReference type="FunFam" id="3.90.1640.10:FF:000002">
    <property type="entry name" value="Cyclic-di-AMP phosphodiesterase"/>
    <property type="match status" value="1"/>
</dbReference>
<dbReference type="InterPro" id="IPR038763">
    <property type="entry name" value="DHH_sf"/>
</dbReference>
<dbReference type="AlphaFoldDB" id="A0A923LD87"/>
<keyword evidence="2" id="KW-0464">Manganese</keyword>
<feature type="domain" description="DDH" evidence="4">
    <location>
        <begin position="368"/>
        <end position="524"/>
    </location>
</feature>
<dbReference type="InterPro" id="IPR051319">
    <property type="entry name" value="Oligoribo/pAp-PDE_c-di-AMP_PDE"/>
</dbReference>
<dbReference type="InterPro" id="IPR003156">
    <property type="entry name" value="DHHA1_dom"/>
</dbReference>
<dbReference type="Gene3D" id="3.30.450.20">
    <property type="entry name" value="PAS domain"/>
    <property type="match status" value="1"/>
</dbReference>
<organism evidence="6 7">
    <name type="scientific">Anaerosacchariphilus hominis</name>
    <dbReference type="NCBI Taxonomy" id="2763017"/>
    <lineage>
        <taxon>Bacteria</taxon>
        <taxon>Bacillati</taxon>
        <taxon>Bacillota</taxon>
        <taxon>Clostridia</taxon>
        <taxon>Lachnospirales</taxon>
        <taxon>Lachnospiraceae</taxon>
        <taxon>Anaerosacchariphilus</taxon>
    </lineage>
</organism>
<keyword evidence="3" id="KW-1133">Transmembrane helix</keyword>
<dbReference type="PANTHER" id="PTHR47618">
    <property type="entry name" value="BIFUNCTIONAL OLIGORIBONUCLEASE AND PAP PHOSPHATASE NRNA"/>
    <property type="match status" value="1"/>
</dbReference>
<dbReference type="Proteomes" id="UP000649345">
    <property type="component" value="Unassembled WGS sequence"/>
</dbReference>
<feature type="transmembrane region" description="Helical" evidence="3">
    <location>
        <begin position="41"/>
        <end position="59"/>
    </location>
</feature>
<dbReference type="Pfam" id="PF01368">
    <property type="entry name" value="DHH"/>
    <property type="match status" value="1"/>
</dbReference>
<dbReference type="PANTHER" id="PTHR47618:SF2">
    <property type="entry name" value="CYCLIC-DI-AMP PHOSPHODIESTERASE GDPP"/>
    <property type="match status" value="1"/>
</dbReference>
<keyword evidence="3" id="KW-0812">Transmembrane</keyword>
<keyword evidence="2" id="KW-0479">Metal-binding</keyword>
<comment type="cofactor">
    <cofactor evidence="2">
        <name>Mn(2+)</name>
        <dbReference type="ChEBI" id="CHEBI:29035"/>
    </cofactor>
    <text evidence="2">For phosphodiesterase activity, probably binds 2 Mn(2+) per subunit.</text>
</comment>
<sequence>MKRKVQLKGRLKRYVQWPILMSILLLIMNLCMYAVSVKAGILMSAFVLLYMGIVIVLYVQNRSQIYGELVSFATQYGQVQRKLLKELAIPYALLDEDGKVLWANTAFFVACGKGKKNLRKSITHFFPEFTLDLLPEDDFEDTRVVRFSSEEKDYRADVRRVYLDHIMEDNTFLDVEEDDGYLIAVYLFDETEMNHYIRRIKEQRLVAGLLYLDNYDEALDTVEEVRRSLLVALVDRKINKYFASFGGIVKNIEKDKYFIAIQEKDLPIMRENKFEILQDVKTVNIGNEMAVTLSMGFGCAGKTFAENYEFARIAIDLALARGGDQVVIREGEKISYFGGKTQQVEKTTRVKARVKAHALREFIESRDKVMVMGHRQTDADSFGAAIGIYRAAKVLGKRAYVVMNEVTTSVRPMKACFEDNPVYESDMFLSSEQAIEMIDRNTVLVVVDTNRPSYTECPELLSRTPTIVVLDHHRQTNEQIENAVLSYIEPYASSACEMVAEILQYFDEGLKIKAVEADCLYGGIIIDTNNFTSKTGVRTFEAAAFLRRCGADVTRVRKMFRNDMSEYKARAEAVRHAELYHGFAIAVCPNESLESPTIVGAQAANELLDINGVRASVVLTDYQHKTYVSARSIDEVNVQLLAERMGGGGHLNMAGAQLDCGVEEAMEIVKHTIDKLHEEGEF</sequence>
<evidence type="ECO:0000259" key="4">
    <source>
        <dbReference type="Pfam" id="PF01368"/>
    </source>
</evidence>
<evidence type="ECO:0000256" key="1">
    <source>
        <dbReference type="PIRNR" id="PIRNR026583"/>
    </source>
</evidence>
<evidence type="ECO:0000256" key="2">
    <source>
        <dbReference type="PIRSR" id="PIRSR026583-50"/>
    </source>
</evidence>
<evidence type="ECO:0000313" key="6">
    <source>
        <dbReference type="EMBL" id="MBC5660501.1"/>
    </source>
</evidence>
<proteinExistence type="inferred from homology"/>
<dbReference type="GO" id="GO:0003676">
    <property type="term" value="F:nucleic acid binding"/>
    <property type="evidence" value="ECO:0007669"/>
    <property type="project" value="UniProtKB-UniRule"/>
</dbReference>
<feature type="transmembrane region" description="Helical" evidence="3">
    <location>
        <begin position="14"/>
        <end position="35"/>
    </location>
</feature>
<dbReference type="EMBL" id="JACOOR010000007">
    <property type="protein sequence ID" value="MBC5660501.1"/>
    <property type="molecule type" value="Genomic_DNA"/>
</dbReference>
<comment type="caution">
    <text evidence="6">The sequence shown here is derived from an EMBL/GenBank/DDBJ whole genome shotgun (WGS) entry which is preliminary data.</text>
</comment>
<comment type="similarity">
    <text evidence="1">Belongs to the GdpP/PdeA phosphodiesterase family.</text>
</comment>
<feature type="binding site" evidence="2">
    <location>
        <position position="448"/>
    </location>
    <ligand>
        <name>Mn(2+)</name>
        <dbReference type="ChEBI" id="CHEBI:29035"/>
        <label>2</label>
    </ligand>
</feature>
<keyword evidence="1" id="KW-0378">Hydrolase</keyword>
<feature type="binding site" evidence="2">
    <location>
        <position position="472"/>
    </location>
    <ligand>
        <name>Mn(2+)</name>
        <dbReference type="ChEBI" id="CHEBI:29035"/>
        <label>2</label>
    </ligand>
</feature>
<dbReference type="Gene3D" id="3.10.310.30">
    <property type="match status" value="1"/>
</dbReference>
<dbReference type="Pfam" id="PF02272">
    <property type="entry name" value="DHHA1"/>
    <property type="match status" value="1"/>
</dbReference>
<feature type="binding site" evidence="2">
    <location>
        <position position="380"/>
    </location>
    <ligand>
        <name>Mn(2+)</name>
        <dbReference type="ChEBI" id="CHEBI:29035"/>
        <label>2</label>
    </ligand>
</feature>
<dbReference type="GO" id="GO:0005886">
    <property type="term" value="C:plasma membrane"/>
    <property type="evidence" value="ECO:0007669"/>
    <property type="project" value="UniProtKB-SubCell"/>
</dbReference>
<comment type="catalytic activity">
    <reaction evidence="1">
        <text>3',3'-c-di-AMP + H2O = 5'-O-phosphonoadenylyl-(3'-&gt;5')-adenosine + H(+)</text>
        <dbReference type="Rhea" id="RHEA:54420"/>
        <dbReference type="ChEBI" id="CHEBI:15377"/>
        <dbReference type="ChEBI" id="CHEBI:15378"/>
        <dbReference type="ChEBI" id="CHEBI:71500"/>
        <dbReference type="ChEBI" id="CHEBI:138171"/>
    </reaction>
</comment>